<gene>
    <name evidence="1" type="ORF">ABL78_5973</name>
</gene>
<keyword evidence="2" id="KW-1185">Reference proteome</keyword>
<comment type="caution">
    <text evidence="1">The sequence shown here is derived from an EMBL/GenBank/DDBJ whole genome shotgun (WGS) entry which is preliminary data.</text>
</comment>
<name>A0A0N1IIR1_LEPSE</name>
<dbReference type="GO" id="GO:0005741">
    <property type="term" value="C:mitochondrial outer membrane"/>
    <property type="evidence" value="ECO:0007669"/>
    <property type="project" value="InterPro"/>
</dbReference>
<sequence length="277" mass="30050">MHALYKDFAKDSKDLLTKNFSAPGDWKIENKAKAPKGSYAIGTNSNVRGDVSIDVEGLTADGACYGKLTLTPKELQDVKATLRVENWQGQRVEGIVSQKGQPLKNVTVEVNHETVKPLMNGRLRLNDKVTEKAVELGLSLAAMDGVQVGCGATYDFKSHHSSWSVACRAVTKANTTVTLQTDALRSLNAGVFATLPLHSKFQPRVAANVSFDIPSNTWDGAVGAEWGCRVILGNTAKARVNAKLEWMVSYVAALKDGWALTLSFDRQMKAGVTLTRN</sequence>
<dbReference type="InterPro" id="IPR027246">
    <property type="entry name" value="Porin_Euk/Tom40"/>
</dbReference>
<dbReference type="InterPro" id="IPR023614">
    <property type="entry name" value="Porin_dom_sf"/>
</dbReference>
<dbReference type="AlphaFoldDB" id="A0A0N1IIR1"/>
<dbReference type="GO" id="GO:0008308">
    <property type="term" value="F:voltage-gated monoatomic anion channel activity"/>
    <property type="evidence" value="ECO:0007669"/>
    <property type="project" value="InterPro"/>
</dbReference>
<dbReference type="PANTHER" id="PTHR11743:SF70">
    <property type="entry name" value="GH26960P-RELATED"/>
    <property type="match status" value="1"/>
</dbReference>
<proteinExistence type="predicted"/>
<dbReference type="PANTHER" id="PTHR11743">
    <property type="entry name" value="VOLTAGE-DEPENDENT ANION-SELECTIVE CHANNEL"/>
    <property type="match status" value="1"/>
</dbReference>
<evidence type="ECO:0000313" key="1">
    <source>
        <dbReference type="EMBL" id="KPI84982.1"/>
    </source>
</evidence>
<dbReference type="VEuPathDB" id="TriTrypDB:Lsey_0217_0100"/>
<dbReference type="OrthoDB" id="270618at2759"/>
<dbReference type="Proteomes" id="UP000038009">
    <property type="component" value="Unassembled WGS sequence"/>
</dbReference>
<dbReference type="Pfam" id="PF01459">
    <property type="entry name" value="Porin_3"/>
    <property type="match status" value="1"/>
</dbReference>
<reference evidence="1 2" key="1">
    <citation type="journal article" date="2015" name="PLoS Pathog.">
        <title>Leptomonas seymouri: Adaptations to the Dixenous Life Cycle Analyzed by Genome Sequencing, Transcriptome Profiling and Co-infection with Leishmania donovani.</title>
        <authorList>
            <person name="Kraeva N."/>
            <person name="Butenko A."/>
            <person name="Hlavacova J."/>
            <person name="Kostygov A."/>
            <person name="Myskova J."/>
            <person name="Grybchuk D."/>
            <person name="Lestinova T."/>
            <person name="Votypka J."/>
            <person name="Volf P."/>
            <person name="Opperdoes F."/>
            <person name="Flegontov P."/>
            <person name="Lukes J."/>
            <person name="Yurchenko V."/>
        </authorList>
    </citation>
    <scope>NUCLEOTIDE SEQUENCE [LARGE SCALE GENOMIC DNA]</scope>
    <source>
        <strain evidence="1 2">ATCC 30220</strain>
    </source>
</reference>
<dbReference type="Gene3D" id="2.40.160.10">
    <property type="entry name" value="Porin"/>
    <property type="match status" value="1"/>
</dbReference>
<protein>
    <submittedName>
        <fullName evidence="1">Putative voltage-dependent anion-selective channel</fullName>
    </submittedName>
</protein>
<accession>A0A0N1IIR1</accession>
<dbReference type="InterPro" id="IPR001925">
    <property type="entry name" value="Porin_Euk"/>
</dbReference>
<dbReference type="OMA" id="KFQPCVA"/>
<evidence type="ECO:0000313" key="2">
    <source>
        <dbReference type="Proteomes" id="UP000038009"/>
    </source>
</evidence>
<organism evidence="1 2">
    <name type="scientific">Leptomonas seymouri</name>
    <dbReference type="NCBI Taxonomy" id="5684"/>
    <lineage>
        <taxon>Eukaryota</taxon>
        <taxon>Discoba</taxon>
        <taxon>Euglenozoa</taxon>
        <taxon>Kinetoplastea</taxon>
        <taxon>Metakinetoplastina</taxon>
        <taxon>Trypanosomatida</taxon>
        <taxon>Trypanosomatidae</taxon>
        <taxon>Leishmaniinae</taxon>
        <taxon>Leptomonas</taxon>
    </lineage>
</organism>
<dbReference type="EMBL" id="LJSK01000217">
    <property type="protein sequence ID" value="KPI84982.1"/>
    <property type="molecule type" value="Genomic_DNA"/>
</dbReference>